<keyword evidence="3" id="KW-0408">Iron</keyword>
<comment type="caution">
    <text evidence="6">The sequence shown here is derived from an EMBL/GenBank/DDBJ whole genome shotgun (WGS) entry which is preliminary data.</text>
</comment>
<feature type="domain" description="Rieske" evidence="5">
    <location>
        <begin position="80"/>
        <end position="180"/>
    </location>
</feature>
<dbReference type="SUPFAM" id="SSF50022">
    <property type="entry name" value="ISP domain"/>
    <property type="match status" value="1"/>
</dbReference>
<evidence type="ECO:0000313" key="6">
    <source>
        <dbReference type="EMBL" id="OLQ75251.1"/>
    </source>
</evidence>
<reference evidence="6 7" key="1">
    <citation type="submission" date="2016-09" db="EMBL/GenBank/DDBJ databases">
        <title>Photobacterium proteolyticum sp. nov. a protease producing bacterium isolated from ocean sediments of Laizhou Bay.</title>
        <authorList>
            <person name="Li Y."/>
        </authorList>
    </citation>
    <scope>NUCLEOTIDE SEQUENCE [LARGE SCALE GENOMIC DNA]</scope>
    <source>
        <strain evidence="6 7">13-12</strain>
    </source>
</reference>
<dbReference type="OrthoDB" id="311718at2"/>
<dbReference type="InterPro" id="IPR014067">
    <property type="entry name" value="AioB/IdrB_ssu"/>
</dbReference>
<evidence type="ECO:0000259" key="5">
    <source>
        <dbReference type="PROSITE" id="PS51296"/>
    </source>
</evidence>
<keyword evidence="4" id="KW-0411">Iron-sulfur</keyword>
<gene>
    <name evidence="6" type="ORF">BIT28_09980</name>
</gene>
<organism evidence="6 7">
    <name type="scientific">Photobacterium proteolyticum</name>
    <dbReference type="NCBI Taxonomy" id="1903952"/>
    <lineage>
        <taxon>Bacteria</taxon>
        <taxon>Pseudomonadati</taxon>
        <taxon>Pseudomonadota</taxon>
        <taxon>Gammaproteobacteria</taxon>
        <taxon>Vibrionales</taxon>
        <taxon>Vibrionaceae</taxon>
        <taxon>Photobacterium</taxon>
    </lineage>
</organism>
<evidence type="ECO:0000256" key="1">
    <source>
        <dbReference type="ARBA" id="ARBA00022714"/>
    </source>
</evidence>
<keyword evidence="2" id="KW-0479">Metal-binding</keyword>
<accession>A0A1Q9GL41</accession>
<dbReference type="EMBL" id="MJIL01000076">
    <property type="protein sequence ID" value="OLQ75251.1"/>
    <property type="molecule type" value="Genomic_DNA"/>
</dbReference>
<dbReference type="Gene3D" id="2.102.10.10">
    <property type="entry name" value="Rieske [2Fe-2S] iron-sulphur domain"/>
    <property type="match status" value="1"/>
</dbReference>
<evidence type="ECO:0000256" key="3">
    <source>
        <dbReference type="ARBA" id="ARBA00023004"/>
    </source>
</evidence>
<dbReference type="InterPro" id="IPR006311">
    <property type="entry name" value="TAT_signal"/>
</dbReference>
<keyword evidence="1" id="KW-0001">2Fe-2S</keyword>
<proteinExistence type="predicted"/>
<dbReference type="GO" id="GO:0051537">
    <property type="term" value="F:2 iron, 2 sulfur cluster binding"/>
    <property type="evidence" value="ECO:0007669"/>
    <property type="project" value="UniProtKB-KW"/>
</dbReference>
<evidence type="ECO:0000313" key="7">
    <source>
        <dbReference type="Proteomes" id="UP000186905"/>
    </source>
</evidence>
<protein>
    <submittedName>
        <fullName evidence="6">Arsenite oxidase small subunit</fullName>
    </submittedName>
</protein>
<dbReference type="InterPro" id="IPR017941">
    <property type="entry name" value="Rieske_2Fe-2S"/>
</dbReference>
<dbReference type="Proteomes" id="UP000186905">
    <property type="component" value="Unassembled WGS sequence"/>
</dbReference>
<dbReference type="PROSITE" id="PS51296">
    <property type="entry name" value="RIESKE"/>
    <property type="match status" value="1"/>
</dbReference>
<evidence type="ECO:0000256" key="2">
    <source>
        <dbReference type="ARBA" id="ARBA00022723"/>
    </source>
</evidence>
<dbReference type="Pfam" id="PF00355">
    <property type="entry name" value="Rieske"/>
    <property type="match status" value="1"/>
</dbReference>
<evidence type="ECO:0000256" key="4">
    <source>
        <dbReference type="ARBA" id="ARBA00023014"/>
    </source>
</evidence>
<keyword evidence="7" id="KW-1185">Reference proteome</keyword>
<dbReference type="NCBIfam" id="TIGR02694">
    <property type="entry name" value="arsenite_ox_S"/>
    <property type="match status" value="1"/>
</dbReference>
<dbReference type="PROSITE" id="PS51318">
    <property type="entry name" value="TAT"/>
    <property type="match status" value="1"/>
</dbReference>
<dbReference type="STRING" id="1903952.BIT28_09980"/>
<sequence length="200" mass="22015">MIFDRMKRKQKKESAQEHRKCMMSRREFLMYSGAVAGSASVVSVTLFPGTAQARQTQARVVGYPRTLVAKLSEMKTNEPLYFNYPDDGPNSRAILVKMGVQGGGGIGDKQDVVAFSLMCTHQGGPLDGQYKVVGEHRVLGQCPFHLSTFDMRRHGIIVSGQAYESLPQVLLEQDGDNVYAVGIMGLLFGRTDNIIAIQEA</sequence>
<name>A0A1Q9GL41_9GAMM</name>
<dbReference type="GO" id="GO:0046872">
    <property type="term" value="F:metal ion binding"/>
    <property type="evidence" value="ECO:0007669"/>
    <property type="project" value="UniProtKB-KW"/>
</dbReference>
<dbReference type="AlphaFoldDB" id="A0A1Q9GL41"/>
<dbReference type="InterPro" id="IPR036922">
    <property type="entry name" value="Rieske_2Fe-2S_sf"/>
</dbReference>